<dbReference type="PANTHER" id="PTHR43736">
    <property type="entry name" value="ADP-RIBOSE PYROPHOSPHATASE"/>
    <property type="match status" value="1"/>
</dbReference>
<dbReference type="PROSITE" id="PS51462">
    <property type="entry name" value="NUDIX"/>
    <property type="match status" value="1"/>
</dbReference>
<sequence>MNASVSDQDIRRLVAGYLAVHPDQAERLAVFTEALADGERMTDRRTLPGHVTVGAFVVDGEGRLLQIAHKALGRWLNPGGHTEPGDATLIDAARRELREETGLGADQVTPLGDAELPLGIDVHRIPANPAKAEPEHWHFDFRYAFRLAGTAGTAAVELQLEEVDDHRWIPFEEAGLGPDTDALAEALAAPVTKSAARRS</sequence>
<keyword evidence="3" id="KW-0378">Hydrolase</keyword>
<keyword evidence="4" id="KW-1185">Reference proteome</keyword>
<feature type="domain" description="Nudix hydrolase" evidence="2">
    <location>
        <begin position="48"/>
        <end position="193"/>
    </location>
</feature>
<gene>
    <name evidence="3" type="ORF">GCM10009838_29360</name>
</gene>
<dbReference type="PANTHER" id="PTHR43736:SF1">
    <property type="entry name" value="DIHYDRONEOPTERIN TRIPHOSPHATE DIPHOSPHATASE"/>
    <property type="match status" value="1"/>
</dbReference>
<dbReference type="SUPFAM" id="SSF55811">
    <property type="entry name" value="Nudix"/>
    <property type="match status" value="1"/>
</dbReference>
<organism evidence="3 4">
    <name type="scientific">Catenulispora subtropica</name>
    <dbReference type="NCBI Taxonomy" id="450798"/>
    <lineage>
        <taxon>Bacteria</taxon>
        <taxon>Bacillati</taxon>
        <taxon>Actinomycetota</taxon>
        <taxon>Actinomycetes</taxon>
        <taxon>Catenulisporales</taxon>
        <taxon>Catenulisporaceae</taxon>
        <taxon>Catenulispora</taxon>
    </lineage>
</organism>
<dbReference type="EMBL" id="BAAAQM010000014">
    <property type="protein sequence ID" value="GAA1968903.1"/>
    <property type="molecule type" value="Genomic_DNA"/>
</dbReference>
<evidence type="ECO:0000259" key="2">
    <source>
        <dbReference type="PROSITE" id="PS51462"/>
    </source>
</evidence>
<dbReference type="Pfam" id="PF00293">
    <property type="entry name" value="NUDIX"/>
    <property type="match status" value="1"/>
</dbReference>
<dbReference type="Proteomes" id="UP001499854">
    <property type="component" value="Unassembled WGS sequence"/>
</dbReference>
<proteinExistence type="inferred from homology"/>
<comment type="caution">
    <text evidence="3">The sequence shown here is derived from an EMBL/GenBank/DDBJ whole genome shotgun (WGS) entry which is preliminary data.</text>
</comment>
<protein>
    <submittedName>
        <fullName evidence="3">NUDIX hydrolase</fullName>
    </submittedName>
</protein>
<name>A0ABN2RI07_9ACTN</name>
<dbReference type="RefSeq" id="WP_344657555.1">
    <property type="nucleotide sequence ID" value="NZ_BAAAQM010000014.1"/>
</dbReference>
<dbReference type="GO" id="GO:0016787">
    <property type="term" value="F:hydrolase activity"/>
    <property type="evidence" value="ECO:0007669"/>
    <property type="project" value="UniProtKB-KW"/>
</dbReference>
<evidence type="ECO:0000256" key="1">
    <source>
        <dbReference type="ARBA" id="ARBA00005582"/>
    </source>
</evidence>
<reference evidence="3 4" key="1">
    <citation type="journal article" date="2019" name="Int. J. Syst. Evol. Microbiol.">
        <title>The Global Catalogue of Microorganisms (GCM) 10K type strain sequencing project: providing services to taxonomists for standard genome sequencing and annotation.</title>
        <authorList>
            <consortium name="The Broad Institute Genomics Platform"/>
            <consortium name="The Broad Institute Genome Sequencing Center for Infectious Disease"/>
            <person name="Wu L."/>
            <person name="Ma J."/>
        </authorList>
    </citation>
    <scope>NUCLEOTIDE SEQUENCE [LARGE SCALE GENOMIC DNA]</scope>
    <source>
        <strain evidence="3 4">JCM 16013</strain>
    </source>
</reference>
<comment type="similarity">
    <text evidence="1">Belongs to the Nudix hydrolase family.</text>
</comment>
<evidence type="ECO:0000313" key="4">
    <source>
        <dbReference type="Proteomes" id="UP001499854"/>
    </source>
</evidence>
<dbReference type="InterPro" id="IPR015797">
    <property type="entry name" value="NUDIX_hydrolase-like_dom_sf"/>
</dbReference>
<dbReference type="Gene3D" id="3.90.79.10">
    <property type="entry name" value="Nucleoside Triphosphate Pyrophosphohydrolase"/>
    <property type="match status" value="1"/>
</dbReference>
<evidence type="ECO:0000313" key="3">
    <source>
        <dbReference type="EMBL" id="GAA1968903.1"/>
    </source>
</evidence>
<dbReference type="CDD" id="cd03674">
    <property type="entry name" value="NUDIX_Hydrolase"/>
    <property type="match status" value="1"/>
</dbReference>
<dbReference type="InterPro" id="IPR000086">
    <property type="entry name" value="NUDIX_hydrolase_dom"/>
</dbReference>
<accession>A0ABN2RI07</accession>